<reference evidence="3" key="1">
    <citation type="submission" date="2016-10" db="EMBL/GenBank/DDBJ databases">
        <authorList>
            <person name="Varghese N."/>
            <person name="Submissions S."/>
        </authorList>
    </citation>
    <scope>NUCLEOTIDE SEQUENCE [LARGE SCALE GENOMIC DNA]</scope>
    <source>
        <strain evidence="3">DSM 20524</strain>
    </source>
</reference>
<sequence>MHSAAFGTILANLVTALWPLWLVLGVIVVLVAGPGWLRILVALAVVGAAFFLLRGRRSARTLLVDLPRGAPLIVLSVFFLLVGLFSSGALAWATAAVGGLGLVVAWVRRAAVRRRWAAQRLRSAWVSVGDSAGYAAQLGLVSREGAEATLDEIIFTDYGVNLLISSPIGFPARRLSMPRRKSATSLARLRSLLSRCVVAPGCLCRWCRVMCSRRTLQPIGLLT</sequence>
<evidence type="ECO:0000256" key="1">
    <source>
        <dbReference type="SAM" id="Phobius"/>
    </source>
</evidence>
<accession>A0A1H9W3E3</accession>
<dbReference type="STRING" id="1121357.SAMN05661109_02518"/>
<feature type="transmembrane region" description="Helical" evidence="1">
    <location>
        <begin position="66"/>
        <end position="84"/>
    </location>
</feature>
<evidence type="ECO:0000313" key="3">
    <source>
        <dbReference type="Proteomes" id="UP000198929"/>
    </source>
</evidence>
<keyword evidence="3" id="KW-1185">Reference proteome</keyword>
<dbReference type="Proteomes" id="UP000198929">
    <property type="component" value="Unassembled WGS sequence"/>
</dbReference>
<feature type="transmembrane region" description="Helical" evidence="1">
    <location>
        <begin position="9"/>
        <end position="30"/>
    </location>
</feature>
<proteinExistence type="predicted"/>
<evidence type="ECO:0000313" key="2">
    <source>
        <dbReference type="EMBL" id="SES28261.1"/>
    </source>
</evidence>
<dbReference type="RefSeq" id="WP_092260670.1">
    <property type="nucleotide sequence ID" value="NZ_CP047199.1"/>
</dbReference>
<organism evidence="2 3">
    <name type="scientific">Corynebacterium cystitidis DSM 20524</name>
    <dbReference type="NCBI Taxonomy" id="1121357"/>
    <lineage>
        <taxon>Bacteria</taxon>
        <taxon>Bacillati</taxon>
        <taxon>Actinomycetota</taxon>
        <taxon>Actinomycetes</taxon>
        <taxon>Mycobacteriales</taxon>
        <taxon>Corynebacteriaceae</taxon>
        <taxon>Corynebacterium</taxon>
    </lineage>
</organism>
<feature type="transmembrane region" description="Helical" evidence="1">
    <location>
        <begin position="36"/>
        <end position="54"/>
    </location>
</feature>
<name>A0A1H9W3E3_9CORY</name>
<keyword evidence="1" id="KW-0472">Membrane</keyword>
<keyword evidence="1" id="KW-0812">Transmembrane</keyword>
<gene>
    <name evidence="2" type="ORF">SAMN05661109_02518</name>
</gene>
<dbReference type="AlphaFoldDB" id="A0A1H9W3E3"/>
<dbReference type="EMBL" id="FOGQ01000016">
    <property type="protein sequence ID" value="SES28261.1"/>
    <property type="molecule type" value="Genomic_DNA"/>
</dbReference>
<feature type="transmembrane region" description="Helical" evidence="1">
    <location>
        <begin position="90"/>
        <end position="107"/>
    </location>
</feature>
<keyword evidence="1" id="KW-1133">Transmembrane helix</keyword>
<protein>
    <submittedName>
        <fullName evidence="2">Uncharacterized protein</fullName>
    </submittedName>
</protein>